<sequence>MASGAQGPRSVPVAANSAAIDGLLDRLESAAMNEQVKAVELTDALGEATVQWGLTDTQLSRVLAIVTNEQPYILISKRLIKLMYPSQFVTVAHVLTILGYAASSENYEVQAALFRWLALVKDYIDDLAGLRAFYGVFFHYLSYESFRPYITRLLCHMTTKRLVKPYRIRKLYVAMCNMMALLYQTGHEAHLVELLRVYKVYMPTIVPSQFANPQTSRLKPVDLKWQAQAFQIFTNCNQSQSLIADTVLSHGQLTKLVKTRQAPVLPAVTHYTTDTAKREMFTVDTIGHFAEFARVIDQVELPDQMASALESHYFHHILACSSDASAALRLGNWLEQYLNEAVLWRNQTGQSDQTFGLMLTKVLSLARTTKVLPVVIEDVILLYIRHWNGRHYASVIWELLSHLRPCAYESLYNGVLKPLGRLFYGANAQWQCQLLATYTRMLLSWFQILSPAWPNPLRNTGLVEAKSPLVNYGWALREFMVYTDRLCGVALQISNAPTTFQVPCLVIPSYTTLHQLFFSGVGATVSRLMGVIANYRLALDTVDLTHGSTPQNTRPTYVRNISVQDVARFNTLLLDTCHCLWTNNAFKPPGTQSTAFDLPSEFIAHIQTIPSTKGFKAAFSILNGLGFFTHLWQFLGQAMAAPESTLTHALPFAQRLTSEEFKRISHQLHGYDTMSEFRLAYLDSLRQQGYHGLCRFIRLTMLSHAKRSDKALD</sequence>
<evidence type="ECO:0008006" key="9">
    <source>
        <dbReference type="Google" id="ProtNLM"/>
    </source>
</evidence>
<dbReference type="GO" id="GO:0000939">
    <property type="term" value="C:inner kinetochore"/>
    <property type="evidence" value="ECO:0007669"/>
    <property type="project" value="TreeGrafter"/>
</dbReference>
<keyword evidence="8" id="KW-1185">Reference proteome</keyword>
<evidence type="ECO:0000313" key="8">
    <source>
        <dbReference type="Proteomes" id="UP001151582"/>
    </source>
</evidence>
<dbReference type="AlphaFoldDB" id="A0A9W8EBD6"/>
<evidence type="ECO:0000256" key="2">
    <source>
        <dbReference type="ARBA" id="ARBA00004584"/>
    </source>
</evidence>
<comment type="similarity">
    <text evidence="3">Belongs to the CENP-I/CTF3 family.</text>
</comment>
<dbReference type="EMBL" id="JANBQB010000034">
    <property type="protein sequence ID" value="KAJ1983975.1"/>
    <property type="molecule type" value="Genomic_DNA"/>
</dbReference>
<proteinExistence type="inferred from homology"/>
<dbReference type="InterPro" id="IPR012485">
    <property type="entry name" value="CENP-I"/>
</dbReference>
<evidence type="ECO:0000256" key="1">
    <source>
        <dbReference type="ARBA" id="ARBA00004123"/>
    </source>
</evidence>
<evidence type="ECO:0000256" key="4">
    <source>
        <dbReference type="ARBA" id="ARBA00022454"/>
    </source>
</evidence>
<dbReference type="PANTHER" id="PTHR48208:SF2">
    <property type="entry name" value="CENTROMERE PROTEIN I"/>
    <property type="match status" value="1"/>
</dbReference>
<evidence type="ECO:0000256" key="5">
    <source>
        <dbReference type="ARBA" id="ARBA00023242"/>
    </source>
</evidence>
<protein>
    <recommendedName>
        <fullName evidence="9">Mis6-domain-containing protein</fullName>
    </recommendedName>
</protein>
<reference evidence="7" key="1">
    <citation type="submission" date="2022-07" db="EMBL/GenBank/DDBJ databases">
        <title>Phylogenomic reconstructions and comparative analyses of Kickxellomycotina fungi.</title>
        <authorList>
            <person name="Reynolds N.K."/>
            <person name="Stajich J.E."/>
            <person name="Barry K."/>
            <person name="Grigoriev I.V."/>
            <person name="Crous P."/>
            <person name="Smith M.E."/>
        </authorList>
    </citation>
    <scope>NUCLEOTIDE SEQUENCE</scope>
    <source>
        <strain evidence="7">RSA 567</strain>
    </source>
</reference>
<dbReference type="PANTHER" id="PTHR48208">
    <property type="entry name" value="CENTROMERE PROTEIN I"/>
    <property type="match status" value="1"/>
</dbReference>
<keyword evidence="5" id="KW-0539">Nucleus</keyword>
<accession>A0A9W8EBD6</accession>
<dbReference type="GO" id="GO:0034080">
    <property type="term" value="P:CENP-A containing chromatin assembly"/>
    <property type="evidence" value="ECO:0007669"/>
    <property type="project" value="TreeGrafter"/>
</dbReference>
<evidence type="ECO:0000313" key="7">
    <source>
        <dbReference type="EMBL" id="KAJ1983975.1"/>
    </source>
</evidence>
<evidence type="ECO:0000256" key="6">
    <source>
        <dbReference type="ARBA" id="ARBA00023328"/>
    </source>
</evidence>
<dbReference type="OrthoDB" id="6347512at2759"/>
<keyword evidence="6" id="KW-0137">Centromere</keyword>
<evidence type="ECO:0000256" key="3">
    <source>
        <dbReference type="ARBA" id="ARBA00005470"/>
    </source>
</evidence>
<keyword evidence="4" id="KW-0158">Chromosome</keyword>
<comment type="subcellular location">
    <subcellularLocation>
        <location evidence="2">Chromosome</location>
        <location evidence="2">Centromere</location>
    </subcellularLocation>
    <subcellularLocation>
        <location evidence="1">Nucleus</location>
    </subcellularLocation>
</comment>
<comment type="caution">
    <text evidence="7">The sequence shown here is derived from an EMBL/GenBank/DDBJ whole genome shotgun (WGS) entry which is preliminary data.</text>
</comment>
<dbReference type="GO" id="GO:0005634">
    <property type="term" value="C:nucleus"/>
    <property type="evidence" value="ECO:0007669"/>
    <property type="project" value="UniProtKB-SubCell"/>
</dbReference>
<dbReference type="Proteomes" id="UP001151582">
    <property type="component" value="Unassembled WGS sequence"/>
</dbReference>
<name>A0A9W8EBD6_9FUNG</name>
<dbReference type="GO" id="GO:0000070">
    <property type="term" value="P:mitotic sister chromatid segregation"/>
    <property type="evidence" value="ECO:0007669"/>
    <property type="project" value="TreeGrafter"/>
</dbReference>
<dbReference type="Pfam" id="PF07778">
    <property type="entry name" value="CENP-I"/>
    <property type="match status" value="1"/>
</dbReference>
<gene>
    <name evidence="7" type="ORF">H4R34_000935</name>
</gene>
<organism evidence="7 8">
    <name type="scientific">Dimargaris verticillata</name>
    <dbReference type="NCBI Taxonomy" id="2761393"/>
    <lineage>
        <taxon>Eukaryota</taxon>
        <taxon>Fungi</taxon>
        <taxon>Fungi incertae sedis</taxon>
        <taxon>Zoopagomycota</taxon>
        <taxon>Kickxellomycotina</taxon>
        <taxon>Dimargaritomycetes</taxon>
        <taxon>Dimargaritales</taxon>
        <taxon>Dimargaritaceae</taxon>
        <taxon>Dimargaris</taxon>
    </lineage>
</organism>